<evidence type="ECO:0000256" key="6">
    <source>
        <dbReference type="ARBA" id="ARBA00023136"/>
    </source>
</evidence>
<keyword evidence="5 9" id="KW-1133">Transmembrane helix</keyword>
<dbReference type="PANTHER" id="PTHR42643">
    <property type="entry name" value="IONOTROPIC RECEPTOR 20A-RELATED"/>
    <property type="match status" value="1"/>
</dbReference>
<evidence type="ECO:0000259" key="11">
    <source>
        <dbReference type="Pfam" id="PF00060"/>
    </source>
</evidence>
<dbReference type="InterPro" id="IPR001320">
    <property type="entry name" value="Iontro_rcpt_C"/>
</dbReference>
<dbReference type="InterPro" id="IPR052192">
    <property type="entry name" value="Insect_Ionotropic_Sensory_Rcpt"/>
</dbReference>
<dbReference type="PANTHER" id="PTHR42643:SF24">
    <property type="entry name" value="IONOTROPIC RECEPTOR 60A"/>
    <property type="match status" value="1"/>
</dbReference>
<keyword evidence="8" id="KW-0325">Glycoprotein</keyword>
<keyword evidence="10" id="KW-0732">Signal</keyword>
<organism evidence="13 14">
    <name type="scientific">Diploptera punctata</name>
    <name type="common">Pacific beetle cockroach</name>
    <dbReference type="NCBI Taxonomy" id="6984"/>
    <lineage>
        <taxon>Eukaryota</taxon>
        <taxon>Metazoa</taxon>
        <taxon>Ecdysozoa</taxon>
        <taxon>Arthropoda</taxon>
        <taxon>Hexapoda</taxon>
        <taxon>Insecta</taxon>
        <taxon>Pterygota</taxon>
        <taxon>Neoptera</taxon>
        <taxon>Polyneoptera</taxon>
        <taxon>Dictyoptera</taxon>
        <taxon>Blattodea</taxon>
        <taxon>Blaberoidea</taxon>
        <taxon>Blaberidae</taxon>
        <taxon>Diplopterinae</taxon>
        <taxon>Diploptera</taxon>
    </lineage>
</organism>
<evidence type="ECO:0000313" key="13">
    <source>
        <dbReference type="EMBL" id="KAJ9576251.1"/>
    </source>
</evidence>
<protein>
    <submittedName>
        <fullName evidence="13">Uncharacterized protein</fullName>
    </submittedName>
</protein>
<dbReference type="Proteomes" id="UP001233999">
    <property type="component" value="Unassembled WGS sequence"/>
</dbReference>
<reference evidence="13" key="1">
    <citation type="journal article" date="2023" name="IScience">
        <title>Live-bearing cockroach genome reveals convergent evolutionary mechanisms linked to viviparity in insects and beyond.</title>
        <authorList>
            <person name="Fouks B."/>
            <person name="Harrison M.C."/>
            <person name="Mikhailova A.A."/>
            <person name="Marchal E."/>
            <person name="English S."/>
            <person name="Carruthers M."/>
            <person name="Jennings E.C."/>
            <person name="Chiamaka E.L."/>
            <person name="Frigard R.A."/>
            <person name="Pippel M."/>
            <person name="Attardo G.M."/>
            <person name="Benoit J.B."/>
            <person name="Bornberg-Bauer E."/>
            <person name="Tobe S.S."/>
        </authorList>
    </citation>
    <scope>NUCLEOTIDE SEQUENCE</scope>
    <source>
        <strain evidence="13">Stay&amp;Tobe</strain>
    </source>
</reference>
<evidence type="ECO:0000256" key="1">
    <source>
        <dbReference type="ARBA" id="ARBA00004651"/>
    </source>
</evidence>
<feature type="domain" description="Putative ionotropic receptor ligand binding" evidence="12">
    <location>
        <begin position="111"/>
        <end position="223"/>
    </location>
</feature>
<name>A0AAD8E491_DIPPU</name>
<gene>
    <name evidence="13" type="ORF">L9F63_006850</name>
</gene>
<keyword evidence="6 9" id="KW-0472">Membrane</keyword>
<reference evidence="13" key="2">
    <citation type="submission" date="2023-05" db="EMBL/GenBank/DDBJ databases">
        <authorList>
            <person name="Fouks B."/>
        </authorList>
    </citation>
    <scope>NUCLEOTIDE SEQUENCE</scope>
    <source>
        <strain evidence="13">Stay&amp;Tobe</strain>
        <tissue evidence="13">Testes</tissue>
    </source>
</reference>
<keyword evidence="7" id="KW-0675">Receptor</keyword>
<evidence type="ECO:0000256" key="9">
    <source>
        <dbReference type="SAM" id="Phobius"/>
    </source>
</evidence>
<feature type="transmembrane region" description="Helical" evidence="9">
    <location>
        <begin position="361"/>
        <end position="382"/>
    </location>
</feature>
<evidence type="ECO:0000256" key="10">
    <source>
        <dbReference type="SAM" id="SignalP"/>
    </source>
</evidence>
<dbReference type="Gene3D" id="1.10.287.70">
    <property type="match status" value="1"/>
</dbReference>
<dbReference type="GO" id="GO:0050906">
    <property type="term" value="P:detection of stimulus involved in sensory perception"/>
    <property type="evidence" value="ECO:0007669"/>
    <property type="project" value="UniProtKB-ARBA"/>
</dbReference>
<keyword evidence="3" id="KW-1003">Cell membrane</keyword>
<dbReference type="Pfam" id="PF00060">
    <property type="entry name" value="Lig_chan"/>
    <property type="match status" value="1"/>
</dbReference>
<evidence type="ECO:0000256" key="4">
    <source>
        <dbReference type="ARBA" id="ARBA00022692"/>
    </source>
</evidence>
<evidence type="ECO:0000256" key="7">
    <source>
        <dbReference type="ARBA" id="ARBA00023170"/>
    </source>
</evidence>
<evidence type="ECO:0000256" key="3">
    <source>
        <dbReference type="ARBA" id="ARBA00022475"/>
    </source>
</evidence>
<dbReference type="InterPro" id="IPR056198">
    <property type="entry name" value="LBD_receptor"/>
</dbReference>
<dbReference type="AlphaFoldDB" id="A0AAD8E491"/>
<comment type="similarity">
    <text evidence="2">Belongs to the glutamate-gated ion channel (TC 1.A.10.1) family.</text>
</comment>
<comment type="subcellular location">
    <subcellularLocation>
        <location evidence="1">Cell membrane</location>
        <topology evidence="1">Multi-pass membrane protein</topology>
    </subcellularLocation>
</comment>
<accession>A0AAD8E491</accession>
<dbReference type="Gene3D" id="3.40.190.10">
    <property type="entry name" value="Periplasmic binding protein-like II"/>
    <property type="match status" value="1"/>
</dbReference>
<feature type="transmembrane region" description="Helical" evidence="9">
    <location>
        <begin position="616"/>
        <end position="637"/>
    </location>
</feature>
<evidence type="ECO:0000256" key="8">
    <source>
        <dbReference type="ARBA" id="ARBA00023180"/>
    </source>
</evidence>
<dbReference type="SUPFAM" id="SSF53850">
    <property type="entry name" value="Periplasmic binding protein-like II"/>
    <property type="match status" value="1"/>
</dbReference>
<evidence type="ECO:0000256" key="2">
    <source>
        <dbReference type="ARBA" id="ARBA00008685"/>
    </source>
</evidence>
<keyword evidence="14" id="KW-1185">Reference proteome</keyword>
<evidence type="ECO:0000256" key="5">
    <source>
        <dbReference type="ARBA" id="ARBA00022989"/>
    </source>
</evidence>
<evidence type="ECO:0000259" key="12">
    <source>
        <dbReference type="Pfam" id="PF24061"/>
    </source>
</evidence>
<evidence type="ECO:0000313" key="14">
    <source>
        <dbReference type="Proteomes" id="UP001233999"/>
    </source>
</evidence>
<feature type="domain" description="Ionotropic glutamate receptor C-terminal" evidence="11">
    <location>
        <begin position="361"/>
        <end position="507"/>
    </location>
</feature>
<keyword evidence="4 9" id="KW-0812">Transmembrane</keyword>
<dbReference type="EMBL" id="JASPKZ010009802">
    <property type="protein sequence ID" value="KAJ9576251.1"/>
    <property type="molecule type" value="Genomic_DNA"/>
</dbReference>
<dbReference type="Pfam" id="PF24061">
    <property type="entry name" value="LBD_receptor"/>
    <property type="match status" value="1"/>
</dbReference>
<comment type="caution">
    <text evidence="13">The sequence shown here is derived from an EMBL/GenBank/DDBJ whole genome shotgun (WGS) entry which is preliminary data.</text>
</comment>
<feature type="signal peptide" evidence="10">
    <location>
        <begin position="1"/>
        <end position="19"/>
    </location>
</feature>
<feature type="chain" id="PRO_5042057139" evidence="10">
    <location>
        <begin position="20"/>
        <end position="640"/>
    </location>
</feature>
<proteinExistence type="inferred from homology"/>
<sequence length="640" mass="73302">MKIQILIGVLLCFFLKSRAQNSNCLLDIALKYFNSSQLVISESSNDCTSKSTPKRYLFTDQGENDLNNLIRDLHGKSDWPIRLFLFQDDSFQELLTANAKIGSYILVSDCVNDQNILADLSRQINSLRNSWEFNPRAKFVIFLSKQKYDDISSLSKDIFSLLWIARIVNIVLITPYSEISANIYTWFPFQLPDQCPHDTYTVLISRCEYGTIVEGEKLFSNKFPENHNGCPITVSTFEVPPMVLKVNSTAETTGKIYFDGGIEIKALEEFAKKYNRSIIYREPPPDGGWWGSSNEDGSWNGIAGEVQRRYSDIAFCCLWYRCHLIKENECVRSYIIEKVRWFVPCAKPYPRWSSLTRVFELSLWLGLLIAYVIMALVMWQIVKKSNKIRIIVDNQSYADLVKCLVNFWAIILGESASNNPPHVVSIRLVFLTWVLYTYALNNVYQTFFTTFLIDPGLQHQISSEEEIHASGMPYGTDVSLISQYPILAGPGYKRMVNCNDIRNCTARIAKGENLAFLFSKYITGYMIAVNFTDASGNSKVCEVPDDFVFNYVTMLVPKGSPELRLLDKMILRLLQGGLINHWWDRVQFTATLQTAINFDLPPGEYIVLTLEHLQSAFYFLFLGIILSIIAFISEFCVKRK</sequence>
<dbReference type="GO" id="GO:0005886">
    <property type="term" value="C:plasma membrane"/>
    <property type="evidence" value="ECO:0007669"/>
    <property type="project" value="UniProtKB-SubCell"/>
</dbReference>
<dbReference type="GO" id="GO:0015276">
    <property type="term" value="F:ligand-gated monoatomic ion channel activity"/>
    <property type="evidence" value="ECO:0007669"/>
    <property type="project" value="InterPro"/>
</dbReference>